<name>A0A0A8Y0G0_ARUDO</name>
<protein>
    <submittedName>
        <fullName evidence="1">Uncharacterized protein</fullName>
    </submittedName>
</protein>
<proteinExistence type="predicted"/>
<reference evidence="1" key="2">
    <citation type="journal article" date="2015" name="Data Brief">
        <title>Shoot transcriptome of the giant reed, Arundo donax.</title>
        <authorList>
            <person name="Barrero R.A."/>
            <person name="Guerrero F.D."/>
            <person name="Moolhuijzen P."/>
            <person name="Goolsby J.A."/>
            <person name="Tidwell J."/>
            <person name="Bellgard S.E."/>
            <person name="Bellgard M.I."/>
        </authorList>
    </citation>
    <scope>NUCLEOTIDE SEQUENCE</scope>
    <source>
        <tissue evidence="1">Shoot tissue taken approximately 20 cm above the soil surface</tissue>
    </source>
</reference>
<evidence type="ECO:0000313" key="1">
    <source>
        <dbReference type="EMBL" id="JAD19604.1"/>
    </source>
</evidence>
<organism evidence="1">
    <name type="scientific">Arundo donax</name>
    <name type="common">Giant reed</name>
    <name type="synonym">Donax arundinaceus</name>
    <dbReference type="NCBI Taxonomy" id="35708"/>
    <lineage>
        <taxon>Eukaryota</taxon>
        <taxon>Viridiplantae</taxon>
        <taxon>Streptophyta</taxon>
        <taxon>Embryophyta</taxon>
        <taxon>Tracheophyta</taxon>
        <taxon>Spermatophyta</taxon>
        <taxon>Magnoliopsida</taxon>
        <taxon>Liliopsida</taxon>
        <taxon>Poales</taxon>
        <taxon>Poaceae</taxon>
        <taxon>PACMAD clade</taxon>
        <taxon>Arundinoideae</taxon>
        <taxon>Arundineae</taxon>
        <taxon>Arundo</taxon>
    </lineage>
</organism>
<accession>A0A0A8Y0G0</accession>
<sequence length="15" mass="1454">MLGVGSCLDCWGAAA</sequence>
<reference evidence="1" key="1">
    <citation type="submission" date="2014-09" db="EMBL/GenBank/DDBJ databases">
        <authorList>
            <person name="Magalhaes I.L.F."/>
            <person name="Oliveira U."/>
            <person name="Santos F.R."/>
            <person name="Vidigal T.H.D.A."/>
            <person name="Brescovit A.D."/>
            <person name="Santos A.J."/>
        </authorList>
    </citation>
    <scope>NUCLEOTIDE SEQUENCE</scope>
    <source>
        <tissue evidence="1">Shoot tissue taken approximately 20 cm above the soil surface</tissue>
    </source>
</reference>
<dbReference type="EMBL" id="GBRH01278291">
    <property type="protein sequence ID" value="JAD19604.1"/>
    <property type="molecule type" value="Transcribed_RNA"/>
</dbReference>